<sequence length="236" mass="26348">MDKIIHRADSRSFSNHGWLQSYHTFSFAGYYNPERIHFGALRVLNDDIVKGGMGFGTHPHDNMEIVSIPLSGSLEHRDNTGRHEIIRSNEVQIMSAGSGIAHSEFNASKTDPVNFLQIWVFPKLRNITPRYQQKAFDVAERQNKLQVVVSPEADSDALLINQDAWFSLGHFDEGQSVEITPKMAQQGSYLFVLDGEVEVAGEVLKARDAIGLSNYDSATIKTLKAANFLLIDVPMS</sequence>
<comment type="similarity">
    <text evidence="1 3">Belongs to the pirin family.</text>
</comment>
<keyword evidence="7" id="KW-1185">Reference proteome</keyword>
<keyword evidence="2" id="KW-0408">Iron</keyword>
<feature type="binding site" evidence="2">
    <location>
        <position position="102"/>
    </location>
    <ligand>
        <name>Fe cation</name>
        <dbReference type="ChEBI" id="CHEBI:24875"/>
    </ligand>
</feature>
<comment type="caution">
    <text evidence="6">The sequence shown here is derived from an EMBL/GenBank/DDBJ whole genome shotgun (WGS) entry which is preliminary data.</text>
</comment>
<dbReference type="OrthoDB" id="321327at2"/>
<dbReference type="Pfam" id="PF17954">
    <property type="entry name" value="Pirin_C_2"/>
    <property type="match status" value="1"/>
</dbReference>
<gene>
    <name evidence="6" type="ORF">FEF09_04535</name>
</gene>
<proteinExistence type="inferred from homology"/>
<feature type="binding site" evidence="2">
    <location>
        <position position="104"/>
    </location>
    <ligand>
        <name>Fe cation</name>
        <dbReference type="ChEBI" id="CHEBI:24875"/>
    </ligand>
</feature>
<dbReference type="InterPro" id="IPR041602">
    <property type="entry name" value="Quercetinase_C"/>
</dbReference>
<accession>A0A5C6LWL3</accession>
<feature type="binding site" evidence="2">
    <location>
        <position position="58"/>
    </location>
    <ligand>
        <name>Fe cation</name>
        <dbReference type="ChEBI" id="CHEBI:24875"/>
    </ligand>
</feature>
<protein>
    <submittedName>
        <fullName evidence="6">Pirin family protein</fullName>
    </submittedName>
</protein>
<dbReference type="PANTHER" id="PTHR43212:SF3">
    <property type="entry name" value="QUERCETIN 2,3-DIOXYGENASE"/>
    <property type="match status" value="1"/>
</dbReference>
<evidence type="ECO:0000313" key="7">
    <source>
        <dbReference type="Proteomes" id="UP000318815"/>
    </source>
</evidence>
<dbReference type="InterPro" id="IPR012093">
    <property type="entry name" value="Pirin"/>
</dbReference>
<evidence type="ECO:0000256" key="2">
    <source>
        <dbReference type="PIRSR" id="PIRSR006232-1"/>
    </source>
</evidence>
<dbReference type="SUPFAM" id="SSF51182">
    <property type="entry name" value="RmlC-like cupins"/>
    <property type="match status" value="1"/>
</dbReference>
<dbReference type="InterPro" id="IPR011051">
    <property type="entry name" value="RmlC_Cupin_sf"/>
</dbReference>
<dbReference type="PIRSF" id="PIRSF006232">
    <property type="entry name" value="Pirin"/>
    <property type="match status" value="1"/>
</dbReference>
<dbReference type="RefSeq" id="WP_146304008.1">
    <property type="nucleotide sequence ID" value="NZ_VOHS01000003.1"/>
</dbReference>
<reference evidence="6 7" key="1">
    <citation type="submission" date="2019-08" db="EMBL/GenBank/DDBJ databases">
        <title>Whole genome sequencing of chitin degrading bacteria Chitinophaga pinensis YS16.</title>
        <authorList>
            <person name="Singh R.P."/>
            <person name="Manchanda G."/>
            <person name="Maurya I.K."/>
            <person name="Joshi N.K."/>
            <person name="Srivastava A.K."/>
        </authorList>
    </citation>
    <scope>NUCLEOTIDE SEQUENCE [LARGE SCALE GENOMIC DNA]</scope>
    <source>
        <strain evidence="6 7">YS-16</strain>
    </source>
</reference>
<dbReference type="InterPro" id="IPR003829">
    <property type="entry name" value="Pirin_N_dom"/>
</dbReference>
<dbReference type="AlphaFoldDB" id="A0A5C6LWL3"/>
<feature type="domain" description="Quercetin 2,3-dioxygenase C-terminal cupin" evidence="5">
    <location>
        <begin position="147"/>
        <end position="233"/>
    </location>
</feature>
<keyword evidence="2" id="KW-0479">Metal-binding</keyword>
<evidence type="ECO:0000259" key="5">
    <source>
        <dbReference type="Pfam" id="PF17954"/>
    </source>
</evidence>
<evidence type="ECO:0000313" key="6">
    <source>
        <dbReference type="EMBL" id="TWW01835.1"/>
    </source>
</evidence>
<evidence type="ECO:0000256" key="1">
    <source>
        <dbReference type="ARBA" id="ARBA00008416"/>
    </source>
</evidence>
<organism evidence="6 7">
    <name type="scientific">Chitinophaga pinensis</name>
    <dbReference type="NCBI Taxonomy" id="79329"/>
    <lineage>
        <taxon>Bacteria</taxon>
        <taxon>Pseudomonadati</taxon>
        <taxon>Bacteroidota</taxon>
        <taxon>Chitinophagia</taxon>
        <taxon>Chitinophagales</taxon>
        <taxon>Chitinophagaceae</taxon>
        <taxon>Chitinophaga</taxon>
    </lineage>
</organism>
<dbReference type="CDD" id="cd02910">
    <property type="entry name" value="cupin_Yhhw_N"/>
    <property type="match status" value="1"/>
</dbReference>
<comment type="cofactor">
    <cofactor evidence="2">
        <name>Fe cation</name>
        <dbReference type="ChEBI" id="CHEBI:24875"/>
    </cofactor>
    <text evidence="2">Binds 1 Fe cation per subunit.</text>
</comment>
<name>A0A5C6LWL3_9BACT</name>
<dbReference type="GO" id="GO:0046872">
    <property type="term" value="F:metal ion binding"/>
    <property type="evidence" value="ECO:0007669"/>
    <property type="project" value="UniProtKB-KW"/>
</dbReference>
<dbReference type="InterPro" id="IPR014710">
    <property type="entry name" value="RmlC-like_jellyroll"/>
</dbReference>
<dbReference type="EMBL" id="VOHS01000003">
    <property type="protein sequence ID" value="TWW01835.1"/>
    <property type="molecule type" value="Genomic_DNA"/>
</dbReference>
<evidence type="ECO:0000256" key="3">
    <source>
        <dbReference type="RuleBase" id="RU003457"/>
    </source>
</evidence>
<feature type="domain" description="Pirin N-terminal" evidence="4">
    <location>
        <begin position="10"/>
        <end position="120"/>
    </location>
</feature>
<feature type="binding site" evidence="2">
    <location>
        <position position="60"/>
    </location>
    <ligand>
        <name>Fe cation</name>
        <dbReference type="ChEBI" id="CHEBI:24875"/>
    </ligand>
</feature>
<dbReference type="PANTHER" id="PTHR43212">
    <property type="entry name" value="QUERCETIN 2,3-DIOXYGENASE"/>
    <property type="match status" value="1"/>
</dbReference>
<dbReference type="Pfam" id="PF02678">
    <property type="entry name" value="Pirin"/>
    <property type="match status" value="1"/>
</dbReference>
<dbReference type="Proteomes" id="UP000318815">
    <property type="component" value="Unassembled WGS sequence"/>
</dbReference>
<dbReference type="Gene3D" id="2.60.120.10">
    <property type="entry name" value="Jelly Rolls"/>
    <property type="match status" value="2"/>
</dbReference>
<evidence type="ECO:0000259" key="4">
    <source>
        <dbReference type="Pfam" id="PF02678"/>
    </source>
</evidence>